<dbReference type="Proteomes" id="UP001597063">
    <property type="component" value="Unassembled WGS sequence"/>
</dbReference>
<comment type="caution">
    <text evidence="2">The sequence shown here is derived from an EMBL/GenBank/DDBJ whole genome shotgun (WGS) entry which is preliminary data.</text>
</comment>
<reference evidence="3" key="1">
    <citation type="journal article" date="2019" name="Int. J. Syst. Evol. Microbiol.">
        <title>The Global Catalogue of Microorganisms (GCM) 10K type strain sequencing project: providing services to taxonomists for standard genome sequencing and annotation.</title>
        <authorList>
            <consortium name="The Broad Institute Genomics Platform"/>
            <consortium name="The Broad Institute Genome Sequencing Center for Infectious Disease"/>
            <person name="Wu L."/>
            <person name="Ma J."/>
        </authorList>
    </citation>
    <scope>NUCLEOTIDE SEQUENCE [LARGE SCALE GENOMIC DNA]</scope>
    <source>
        <strain evidence="3">JCM 9371</strain>
    </source>
</reference>
<dbReference type="EMBL" id="JBHTGP010000001">
    <property type="protein sequence ID" value="MFD0683098.1"/>
    <property type="molecule type" value="Genomic_DNA"/>
</dbReference>
<proteinExistence type="predicted"/>
<evidence type="ECO:0000313" key="2">
    <source>
        <dbReference type="EMBL" id="MFD0683098.1"/>
    </source>
</evidence>
<evidence type="ECO:0000313" key="3">
    <source>
        <dbReference type="Proteomes" id="UP001597063"/>
    </source>
</evidence>
<feature type="compositionally biased region" description="Low complexity" evidence="1">
    <location>
        <begin position="182"/>
        <end position="196"/>
    </location>
</feature>
<sequence length="391" mass="42327">MVFSRLFRRRRADELAVIDAEITAFGEALARHTLDPERHGSDADLMADYARALDAYERAKAAFVGDRDREDAEDVLLALDEGRHALACVDARQAGRPVPPRRPLCFFDPRHGPSVERVPWAPEAGATRIIDVCAADAVRLADGEPPIATGGRRSPGARPAPAARPARTPRRAERVPAPRPVPAAGATPAASSRAAALSGETPHRAPAAFKTCPPGIRKSQQAQGQGNKDLHLPYRKPRVPLVLVVRHHGGGRFRVLQTSGAGSRVLHRGSDRDRVVEPLPPDDDQYVRVSIRAIGRWAAWLQPADTVPVVQDQIASRGSFVFRHAGGPAHVRMTHKADGDYSLTELSEMGNGFEQGQVVLAGRDQSHAEGQLTGPGYLHVRAEGDWRITIA</sequence>
<protein>
    <submittedName>
        <fullName evidence="2">Uncharacterized protein</fullName>
    </submittedName>
</protein>
<evidence type="ECO:0000256" key="1">
    <source>
        <dbReference type="SAM" id="MobiDB-lite"/>
    </source>
</evidence>
<name>A0ABW2XC53_9ACTN</name>
<dbReference type="RefSeq" id="WP_131759341.1">
    <property type="nucleotide sequence ID" value="NZ_CAACUY010000075.1"/>
</dbReference>
<accession>A0ABW2XC53</accession>
<gene>
    <name evidence="2" type="ORF">ACFQZM_01205</name>
</gene>
<feature type="region of interest" description="Disordered" evidence="1">
    <location>
        <begin position="143"/>
        <end position="233"/>
    </location>
</feature>
<keyword evidence="3" id="KW-1185">Reference proteome</keyword>
<organism evidence="2 3">
    <name type="scientific">Actinomadura fibrosa</name>
    <dbReference type="NCBI Taxonomy" id="111802"/>
    <lineage>
        <taxon>Bacteria</taxon>
        <taxon>Bacillati</taxon>
        <taxon>Actinomycetota</taxon>
        <taxon>Actinomycetes</taxon>
        <taxon>Streptosporangiales</taxon>
        <taxon>Thermomonosporaceae</taxon>
        <taxon>Actinomadura</taxon>
    </lineage>
</organism>
<feature type="compositionally biased region" description="Low complexity" evidence="1">
    <location>
        <begin position="148"/>
        <end position="166"/>
    </location>
</feature>